<dbReference type="GO" id="GO:0005737">
    <property type="term" value="C:cytoplasm"/>
    <property type="evidence" value="ECO:0007669"/>
    <property type="project" value="InterPro"/>
</dbReference>
<dbReference type="AlphaFoldDB" id="A0A8J2SZ85"/>
<dbReference type="InterPro" id="IPR036412">
    <property type="entry name" value="HAD-like_sf"/>
</dbReference>
<protein>
    <recommendedName>
        <fullName evidence="3">5'-nucleotidase</fullName>
        <ecNumber evidence="3">3.1.3.5</ecNumber>
    </recommendedName>
</protein>
<sequence>AQLSKQRAQQRCQAAMAAHIDAAAALVQQFTSAGCIIADPQAAAAKLGALIQGGPSNLTVIADFDRTLTGAKSASAHQVVAGVLSEPFRDVERRLFAHYYPIEQNLNMPLSEKIPLMEEWYRANHLTMVQEYVSRDMIADGVRKARDSGAFFARDGAADLLALLRQREVATQILSAGLKDVVEEALIELFNLPKWESPTDVNTGEPTSRDPIRVISNGMKFHPKAGWLEGFTEPLIHMYNKSQSVVDEGKGVLVNALVIGDGLGDANMSEGGASLDCALKIGYLNDPSDDGKAKYAAAFDIVVDGTQGLAPVRAIVDRVISR</sequence>
<dbReference type="SUPFAM" id="SSF56784">
    <property type="entry name" value="HAD-like"/>
    <property type="match status" value="1"/>
</dbReference>
<dbReference type="EMBL" id="CAKKNE010000006">
    <property type="protein sequence ID" value="CAH0378882.1"/>
    <property type="molecule type" value="Genomic_DNA"/>
</dbReference>
<evidence type="ECO:0000256" key="1">
    <source>
        <dbReference type="ARBA" id="ARBA00000815"/>
    </source>
</evidence>
<keyword evidence="4" id="KW-0479">Metal-binding</keyword>
<evidence type="ECO:0000313" key="9">
    <source>
        <dbReference type="EMBL" id="CAH0378882.1"/>
    </source>
</evidence>
<keyword evidence="5" id="KW-0547">Nucleotide-binding</keyword>
<keyword evidence="8" id="KW-0546">Nucleotide metabolism</keyword>
<comment type="similarity">
    <text evidence="2">Belongs to the pyrimidine 5'-nucleotidase family.</text>
</comment>
<evidence type="ECO:0000256" key="3">
    <source>
        <dbReference type="ARBA" id="ARBA00012643"/>
    </source>
</evidence>
<evidence type="ECO:0000256" key="5">
    <source>
        <dbReference type="ARBA" id="ARBA00022741"/>
    </source>
</evidence>
<proteinExistence type="inferred from homology"/>
<comment type="catalytic activity">
    <reaction evidence="1">
        <text>a ribonucleoside 5'-phosphate + H2O = a ribonucleoside + phosphate</text>
        <dbReference type="Rhea" id="RHEA:12484"/>
        <dbReference type="ChEBI" id="CHEBI:15377"/>
        <dbReference type="ChEBI" id="CHEBI:18254"/>
        <dbReference type="ChEBI" id="CHEBI:43474"/>
        <dbReference type="ChEBI" id="CHEBI:58043"/>
        <dbReference type="EC" id="3.1.3.5"/>
    </reaction>
</comment>
<dbReference type="InterPro" id="IPR023214">
    <property type="entry name" value="HAD_sf"/>
</dbReference>
<feature type="non-terminal residue" evidence="9">
    <location>
        <position position="1"/>
    </location>
</feature>
<keyword evidence="10" id="KW-1185">Reference proteome</keyword>
<comment type="caution">
    <text evidence="9">The sequence shown here is derived from an EMBL/GenBank/DDBJ whole genome shotgun (WGS) entry which is preliminary data.</text>
</comment>
<dbReference type="GO" id="GO:0009117">
    <property type="term" value="P:nucleotide metabolic process"/>
    <property type="evidence" value="ECO:0007669"/>
    <property type="project" value="UniProtKB-KW"/>
</dbReference>
<evidence type="ECO:0000256" key="4">
    <source>
        <dbReference type="ARBA" id="ARBA00022723"/>
    </source>
</evidence>
<name>A0A8J2SZ85_9STRA</name>
<dbReference type="InterPro" id="IPR006434">
    <property type="entry name" value="Pyrimidine_nucleotidase_eu"/>
</dbReference>
<keyword evidence="6" id="KW-0378">Hydrolase</keyword>
<dbReference type="PANTHER" id="PTHR13045:SF0">
    <property type="entry name" value="7-METHYLGUANOSINE PHOSPHATE-SPECIFIC 5'-NUCLEOTIDASE"/>
    <property type="match status" value="1"/>
</dbReference>
<dbReference type="PANTHER" id="PTHR13045">
    <property type="entry name" value="5'-NUCLEOTIDASE"/>
    <property type="match status" value="1"/>
</dbReference>
<dbReference type="OrthoDB" id="10014216at2759"/>
<dbReference type="Gene3D" id="3.40.50.1000">
    <property type="entry name" value="HAD superfamily/HAD-like"/>
    <property type="match status" value="1"/>
</dbReference>
<evidence type="ECO:0000313" key="10">
    <source>
        <dbReference type="Proteomes" id="UP000789595"/>
    </source>
</evidence>
<evidence type="ECO:0000256" key="8">
    <source>
        <dbReference type="ARBA" id="ARBA00023080"/>
    </source>
</evidence>
<reference evidence="9" key="1">
    <citation type="submission" date="2021-11" db="EMBL/GenBank/DDBJ databases">
        <authorList>
            <consortium name="Genoscope - CEA"/>
            <person name="William W."/>
        </authorList>
    </citation>
    <scope>NUCLEOTIDE SEQUENCE</scope>
</reference>
<dbReference type="GO" id="GO:0000287">
    <property type="term" value="F:magnesium ion binding"/>
    <property type="evidence" value="ECO:0007669"/>
    <property type="project" value="InterPro"/>
</dbReference>
<organism evidence="9 10">
    <name type="scientific">Pelagomonas calceolata</name>
    <dbReference type="NCBI Taxonomy" id="35677"/>
    <lineage>
        <taxon>Eukaryota</taxon>
        <taxon>Sar</taxon>
        <taxon>Stramenopiles</taxon>
        <taxon>Ochrophyta</taxon>
        <taxon>Pelagophyceae</taxon>
        <taxon>Pelagomonadales</taxon>
        <taxon>Pelagomonadaceae</taxon>
        <taxon>Pelagomonas</taxon>
    </lineage>
</organism>
<keyword evidence="7" id="KW-0460">Magnesium</keyword>
<evidence type="ECO:0000256" key="6">
    <source>
        <dbReference type="ARBA" id="ARBA00022801"/>
    </source>
</evidence>
<dbReference type="Proteomes" id="UP000789595">
    <property type="component" value="Unassembled WGS sequence"/>
</dbReference>
<evidence type="ECO:0000256" key="2">
    <source>
        <dbReference type="ARBA" id="ARBA00008389"/>
    </source>
</evidence>
<dbReference type="Pfam" id="PF05822">
    <property type="entry name" value="UMPH-1"/>
    <property type="match status" value="1"/>
</dbReference>
<gene>
    <name evidence="9" type="ORF">PECAL_6P04790</name>
</gene>
<dbReference type="GO" id="GO:0000166">
    <property type="term" value="F:nucleotide binding"/>
    <property type="evidence" value="ECO:0007669"/>
    <property type="project" value="UniProtKB-KW"/>
</dbReference>
<accession>A0A8J2SZ85</accession>
<dbReference type="Gene3D" id="1.10.150.340">
    <property type="entry name" value="Pyrimidine 5'-nucleotidase (UMPH-1), N-terminal domain"/>
    <property type="match status" value="1"/>
</dbReference>
<dbReference type="GO" id="GO:0008253">
    <property type="term" value="F:5'-nucleotidase activity"/>
    <property type="evidence" value="ECO:0007669"/>
    <property type="project" value="UniProtKB-EC"/>
</dbReference>
<evidence type="ECO:0000256" key="7">
    <source>
        <dbReference type="ARBA" id="ARBA00022842"/>
    </source>
</evidence>
<dbReference type="EC" id="3.1.3.5" evidence="3"/>